<dbReference type="Pfam" id="PF01435">
    <property type="entry name" value="Peptidase_M48"/>
    <property type="match status" value="1"/>
</dbReference>
<evidence type="ECO:0000256" key="1">
    <source>
        <dbReference type="ARBA" id="ARBA00022670"/>
    </source>
</evidence>
<evidence type="ECO:0000256" key="5">
    <source>
        <dbReference type="ARBA" id="ARBA00023049"/>
    </source>
</evidence>
<reference evidence="9" key="1">
    <citation type="submission" date="2021-01" db="EMBL/GenBank/DDBJ databases">
        <authorList>
            <person name="Corre E."/>
            <person name="Pelletier E."/>
            <person name="Niang G."/>
            <person name="Scheremetjew M."/>
            <person name="Finn R."/>
            <person name="Kale V."/>
            <person name="Holt S."/>
            <person name="Cochrane G."/>
            <person name="Meng A."/>
            <person name="Brown T."/>
            <person name="Cohen L."/>
        </authorList>
    </citation>
    <scope>NUCLEOTIDE SEQUENCE</scope>
    <source>
        <strain evidence="9">MM31A-1</strain>
    </source>
</reference>
<keyword evidence="7" id="KW-1133">Transmembrane helix</keyword>
<evidence type="ECO:0000256" key="3">
    <source>
        <dbReference type="ARBA" id="ARBA00022801"/>
    </source>
</evidence>
<gene>
    <name evidence="9" type="ORF">CDEB00056_LOCUS3362</name>
</gene>
<dbReference type="EMBL" id="HBIO01004853">
    <property type="protein sequence ID" value="CAE0458521.1"/>
    <property type="molecule type" value="Transcribed_RNA"/>
</dbReference>
<dbReference type="InterPro" id="IPR051156">
    <property type="entry name" value="Mito/Outer_Membr_Metalloprot"/>
</dbReference>
<dbReference type="AlphaFoldDB" id="A0A7S3PX69"/>
<dbReference type="PANTHER" id="PTHR22726:SF1">
    <property type="entry name" value="METALLOENDOPEPTIDASE OMA1, MITOCHONDRIAL"/>
    <property type="match status" value="1"/>
</dbReference>
<dbReference type="CDD" id="cd07331">
    <property type="entry name" value="M48C_Oma1_like"/>
    <property type="match status" value="1"/>
</dbReference>
<keyword evidence="1 6" id="KW-0645">Protease</keyword>
<name>A0A7S3PX69_9STRA</name>
<feature type="transmembrane region" description="Helical" evidence="7">
    <location>
        <begin position="20"/>
        <end position="39"/>
    </location>
</feature>
<comment type="similarity">
    <text evidence="6">Belongs to the peptidase M48 family.</text>
</comment>
<feature type="domain" description="Peptidase M48" evidence="8">
    <location>
        <begin position="109"/>
        <end position="272"/>
    </location>
</feature>
<keyword evidence="4 6" id="KW-0862">Zinc</keyword>
<comment type="cofactor">
    <cofactor evidence="6">
        <name>Zn(2+)</name>
        <dbReference type="ChEBI" id="CHEBI:29105"/>
    </cofactor>
    <text evidence="6">Binds 1 zinc ion per subunit.</text>
</comment>
<evidence type="ECO:0000256" key="2">
    <source>
        <dbReference type="ARBA" id="ARBA00022723"/>
    </source>
</evidence>
<organism evidence="9">
    <name type="scientific">Chaetoceros debilis</name>
    <dbReference type="NCBI Taxonomy" id="122233"/>
    <lineage>
        <taxon>Eukaryota</taxon>
        <taxon>Sar</taxon>
        <taxon>Stramenopiles</taxon>
        <taxon>Ochrophyta</taxon>
        <taxon>Bacillariophyta</taxon>
        <taxon>Coscinodiscophyceae</taxon>
        <taxon>Chaetocerotophycidae</taxon>
        <taxon>Chaetocerotales</taxon>
        <taxon>Chaetocerotaceae</taxon>
        <taxon>Chaetoceros</taxon>
    </lineage>
</organism>
<dbReference type="GO" id="GO:0004222">
    <property type="term" value="F:metalloendopeptidase activity"/>
    <property type="evidence" value="ECO:0007669"/>
    <property type="project" value="InterPro"/>
</dbReference>
<evidence type="ECO:0000313" key="9">
    <source>
        <dbReference type="EMBL" id="CAE0458521.1"/>
    </source>
</evidence>
<dbReference type="InterPro" id="IPR001915">
    <property type="entry name" value="Peptidase_M48"/>
</dbReference>
<dbReference type="GO" id="GO:0051603">
    <property type="term" value="P:proteolysis involved in protein catabolic process"/>
    <property type="evidence" value="ECO:0007669"/>
    <property type="project" value="TreeGrafter"/>
</dbReference>
<dbReference type="Gene3D" id="3.30.2010.10">
    <property type="entry name" value="Metalloproteases ('zincins'), catalytic domain"/>
    <property type="match status" value="1"/>
</dbReference>
<sequence length="314" mass="35967">MSNFNRGRRARGTSAKLPSYVYVPVAGFAGTFLYMYWYFQDEAPFTRRKRLLATSLEWERKLGDKEYHNLLQLHKREILPPSHRAAITVNRVGSRVAKAANDFALKQNAREDTGDDYTYTVVRSDDANAFVLPNNHVFVLSGLFKYVRDEDELAAVLGHEIAHNLARHAGERMSSNVLIGILARCTLLIDPSGILYSIFVPASKMMYDLPHSRDQEIEADYIGLYLASDACYNPNAAKKVFALMKDDTDRMPPEFMSTHPSYDSRLSNFDKWIPEVLGKHNSDDRQKCLLIREEMKVARQRAALNAARREHNYR</sequence>
<accession>A0A7S3PX69</accession>
<dbReference type="PANTHER" id="PTHR22726">
    <property type="entry name" value="METALLOENDOPEPTIDASE OMA1"/>
    <property type="match status" value="1"/>
</dbReference>
<keyword evidence="7" id="KW-0812">Transmembrane</keyword>
<evidence type="ECO:0000256" key="7">
    <source>
        <dbReference type="SAM" id="Phobius"/>
    </source>
</evidence>
<evidence type="ECO:0000256" key="6">
    <source>
        <dbReference type="RuleBase" id="RU003983"/>
    </source>
</evidence>
<evidence type="ECO:0000259" key="8">
    <source>
        <dbReference type="Pfam" id="PF01435"/>
    </source>
</evidence>
<keyword evidence="5 6" id="KW-0482">Metalloprotease</keyword>
<protein>
    <recommendedName>
        <fullName evidence="8">Peptidase M48 domain-containing protein</fullName>
    </recommendedName>
</protein>
<dbReference type="GO" id="GO:0016020">
    <property type="term" value="C:membrane"/>
    <property type="evidence" value="ECO:0007669"/>
    <property type="project" value="TreeGrafter"/>
</dbReference>
<dbReference type="GO" id="GO:0046872">
    <property type="term" value="F:metal ion binding"/>
    <property type="evidence" value="ECO:0007669"/>
    <property type="project" value="UniProtKB-KW"/>
</dbReference>
<keyword evidence="7" id="KW-0472">Membrane</keyword>
<proteinExistence type="inferred from homology"/>
<evidence type="ECO:0000256" key="4">
    <source>
        <dbReference type="ARBA" id="ARBA00022833"/>
    </source>
</evidence>
<keyword evidence="2" id="KW-0479">Metal-binding</keyword>
<keyword evidence="3 6" id="KW-0378">Hydrolase</keyword>